<evidence type="ECO:0000259" key="1">
    <source>
        <dbReference type="Pfam" id="PF00561"/>
    </source>
</evidence>
<sequence>MLVKLDAIKYALDGPINSSGGPEHIEQALRGTSVAAANYSFASDDGTQIVYHVCGSGPVLIVATAPGWGVGINYLPNALKPLVDSGKFTLLAIQPRGSLPSERPADDSRMSSKHMAADIDVLRRHLGHAAINVLGHSNGAAIALAYAEMFPSHCAKALLIETQVIGFRGPGIGPELEKRKEDPRYAEAVKAFMEDMRKTFTTDEEITKHIQRIITLYFFDPESGVAEFARNTGPLNVQLWASTRQDEADEMPESNLFDNLDAVTADTLLISGSDDFICTVAASRAAQKGIGSRAKHVVYQDCGHMPWIESEEAFFRDVKEFLLQ</sequence>
<dbReference type="GO" id="GO:0016020">
    <property type="term" value="C:membrane"/>
    <property type="evidence" value="ECO:0007669"/>
    <property type="project" value="TreeGrafter"/>
</dbReference>
<evidence type="ECO:0000313" key="2">
    <source>
        <dbReference type="EMBL" id="KAK2601523.1"/>
    </source>
</evidence>
<keyword evidence="3" id="KW-1185">Reference proteome</keyword>
<organism evidence="2 3">
    <name type="scientific">Conoideocrella luteorostrata</name>
    <dbReference type="NCBI Taxonomy" id="1105319"/>
    <lineage>
        <taxon>Eukaryota</taxon>
        <taxon>Fungi</taxon>
        <taxon>Dikarya</taxon>
        <taxon>Ascomycota</taxon>
        <taxon>Pezizomycotina</taxon>
        <taxon>Sordariomycetes</taxon>
        <taxon>Hypocreomycetidae</taxon>
        <taxon>Hypocreales</taxon>
        <taxon>Clavicipitaceae</taxon>
        <taxon>Conoideocrella</taxon>
    </lineage>
</organism>
<dbReference type="PANTHER" id="PTHR43798:SF33">
    <property type="entry name" value="HYDROLASE, PUTATIVE (AFU_ORTHOLOGUE AFUA_2G14860)-RELATED"/>
    <property type="match status" value="1"/>
</dbReference>
<evidence type="ECO:0000313" key="3">
    <source>
        <dbReference type="Proteomes" id="UP001251528"/>
    </source>
</evidence>
<proteinExistence type="predicted"/>
<accession>A0AAJ0CUL9</accession>
<dbReference type="SUPFAM" id="SSF53474">
    <property type="entry name" value="alpha/beta-Hydrolases"/>
    <property type="match status" value="1"/>
</dbReference>
<dbReference type="PANTHER" id="PTHR43798">
    <property type="entry name" value="MONOACYLGLYCEROL LIPASE"/>
    <property type="match status" value="1"/>
</dbReference>
<feature type="domain" description="AB hydrolase-1" evidence="1">
    <location>
        <begin position="58"/>
        <end position="309"/>
    </location>
</feature>
<name>A0AAJ0CUL9_9HYPO</name>
<dbReference type="Pfam" id="PF00561">
    <property type="entry name" value="Abhydrolase_1"/>
    <property type="match status" value="1"/>
</dbReference>
<dbReference type="InterPro" id="IPR000073">
    <property type="entry name" value="AB_hydrolase_1"/>
</dbReference>
<reference evidence="2" key="1">
    <citation type="submission" date="2023-06" db="EMBL/GenBank/DDBJ databases">
        <title>Conoideocrella luteorostrata (Hypocreales: Clavicipitaceae), a potential biocontrol fungus for elongate hemlock scale in United States Christmas tree production areas.</title>
        <authorList>
            <person name="Barrett H."/>
            <person name="Lovett B."/>
            <person name="Macias A.M."/>
            <person name="Stajich J.E."/>
            <person name="Kasson M.T."/>
        </authorList>
    </citation>
    <scope>NUCLEOTIDE SEQUENCE</scope>
    <source>
        <strain evidence="2">ARSEF 14590</strain>
    </source>
</reference>
<comment type="caution">
    <text evidence="2">The sequence shown here is derived from an EMBL/GenBank/DDBJ whole genome shotgun (WGS) entry which is preliminary data.</text>
</comment>
<dbReference type="InterPro" id="IPR050266">
    <property type="entry name" value="AB_hydrolase_sf"/>
</dbReference>
<dbReference type="InterPro" id="IPR029058">
    <property type="entry name" value="AB_hydrolase_fold"/>
</dbReference>
<dbReference type="EMBL" id="JASWJB010000076">
    <property type="protein sequence ID" value="KAK2601523.1"/>
    <property type="molecule type" value="Genomic_DNA"/>
</dbReference>
<dbReference type="Proteomes" id="UP001251528">
    <property type="component" value="Unassembled WGS sequence"/>
</dbReference>
<dbReference type="Gene3D" id="3.40.50.1820">
    <property type="entry name" value="alpha/beta hydrolase"/>
    <property type="match status" value="1"/>
</dbReference>
<dbReference type="AlphaFoldDB" id="A0AAJ0CUL9"/>
<gene>
    <name evidence="2" type="ORF">QQS21_004908</name>
</gene>
<protein>
    <recommendedName>
        <fullName evidence="1">AB hydrolase-1 domain-containing protein</fullName>
    </recommendedName>
</protein>